<dbReference type="SUPFAM" id="SSF55550">
    <property type="entry name" value="SH2 domain"/>
    <property type="match status" value="1"/>
</dbReference>
<proteinExistence type="inferred from homology"/>
<dbReference type="Pfam" id="PF07714">
    <property type="entry name" value="PK_Tyr_Ser-Thr"/>
    <property type="match status" value="1"/>
</dbReference>
<sequence>MTLLEYLKSIMSGLFNRLTSKSKGEPVQPVREITRNRPGSGHSNVSQDGPQAPVEAQALYNSPGPHPKYKYLQFRRGERLKILREANDNWWQAEHPRTKERGYVPTQYIALMWPIRNEPWFYWDWDRDKSQNHLLGDHRLPPGTFVVRPSSSAGFALDVKFGPRVFKPFRIDQDQDNHYYYIEEEFKFRSIQQLVQHYQTSKSPLLKIRLGKWPVEARAAAPPSRDEWEIDSRELVIGVLIGQGNFGLVKRAMWHRLPVAVKTLLNSPNRDGEKDFKDEAQQLKELDHPHIVQLYGVITVKQPYMLVTEYMSDGSLLRYMRKKGSPVDHAQAIDILIQIAAGMEYLAGKGKIHRDLAARNVLIDLSARKIVAKVSDFGLTRNMPDDHYYTSHGNFPVCWSPPEALETYSFTERSDCWSYAVVMFELYTSGEAPYAREIEQASKRPDYLLKWLEQGNRLRQPARCPDAVFSKISNPCFARAWRERPSFTEILAILKALKPDEIEPPPRTEHRNGQPTPKR</sequence>
<dbReference type="InterPro" id="IPR001245">
    <property type="entry name" value="Ser-Thr/Tyr_kinase_cat_dom"/>
</dbReference>
<dbReference type="PROSITE" id="PS50002">
    <property type="entry name" value="SH3"/>
    <property type="match status" value="1"/>
</dbReference>
<accession>A0AA36CLU3</accession>
<keyword evidence="3 9" id="KW-0547">Nucleotide-binding</keyword>
<organism evidence="15 16">
    <name type="scientific">Mesorhabditis spiculigera</name>
    <dbReference type="NCBI Taxonomy" id="96644"/>
    <lineage>
        <taxon>Eukaryota</taxon>
        <taxon>Metazoa</taxon>
        <taxon>Ecdysozoa</taxon>
        <taxon>Nematoda</taxon>
        <taxon>Chromadorea</taxon>
        <taxon>Rhabditida</taxon>
        <taxon>Rhabditina</taxon>
        <taxon>Rhabditomorpha</taxon>
        <taxon>Rhabditoidea</taxon>
        <taxon>Rhabditidae</taxon>
        <taxon>Mesorhabditinae</taxon>
        <taxon>Mesorhabditis</taxon>
    </lineage>
</organism>
<dbReference type="PROSITE" id="PS50001">
    <property type="entry name" value="SH2"/>
    <property type="match status" value="1"/>
</dbReference>
<evidence type="ECO:0000256" key="8">
    <source>
        <dbReference type="PROSITE-ProRule" id="PRU00192"/>
    </source>
</evidence>
<dbReference type="Gene3D" id="2.30.30.40">
    <property type="entry name" value="SH3 Domains"/>
    <property type="match status" value="1"/>
</dbReference>
<protein>
    <recommendedName>
        <fullName evidence="10">Tyrosine-protein kinase</fullName>
        <ecNumber evidence="10">2.7.10.2</ecNumber>
    </recommendedName>
</protein>
<evidence type="ECO:0000256" key="10">
    <source>
        <dbReference type="RuleBase" id="RU362096"/>
    </source>
</evidence>
<dbReference type="CDD" id="cd00173">
    <property type="entry name" value="SH2"/>
    <property type="match status" value="1"/>
</dbReference>
<dbReference type="PANTHER" id="PTHR24418">
    <property type="entry name" value="TYROSINE-PROTEIN KINASE"/>
    <property type="match status" value="1"/>
</dbReference>
<dbReference type="FunFam" id="3.30.200.20:FF:000180">
    <property type="entry name" value="serine/threonine-protein kinase STY46-like"/>
    <property type="match status" value="1"/>
</dbReference>
<dbReference type="SMART" id="SM00219">
    <property type="entry name" value="TyrKc"/>
    <property type="match status" value="1"/>
</dbReference>
<feature type="binding site" evidence="9">
    <location>
        <position position="262"/>
    </location>
    <ligand>
        <name>ATP</name>
        <dbReference type="ChEBI" id="CHEBI:30616"/>
    </ligand>
</feature>
<reference evidence="15" key="1">
    <citation type="submission" date="2023-06" db="EMBL/GenBank/DDBJ databases">
        <authorList>
            <person name="Delattre M."/>
        </authorList>
    </citation>
    <scope>NUCLEOTIDE SEQUENCE</scope>
    <source>
        <strain evidence="15">AF72</strain>
    </source>
</reference>
<evidence type="ECO:0000256" key="1">
    <source>
        <dbReference type="ARBA" id="ARBA00022443"/>
    </source>
</evidence>
<evidence type="ECO:0000256" key="4">
    <source>
        <dbReference type="ARBA" id="ARBA00022777"/>
    </source>
</evidence>
<dbReference type="InterPro" id="IPR000980">
    <property type="entry name" value="SH2"/>
</dbReference>
<keyword evidence="5 9" id="KW-0067">ATP-binding</keyword>
<dbReference type="InterPro" id="IPR017441">
    <property type="entry name" value="Protein_kinase_ATP_BS"/>
</dbReference>
<dbReference type="PROSITE" id="PS00107">
    <property type="entry name" value="PROTEIN_KINASE_ATP"/>
    <property type="match status" value="1"/>
</dbReference>
<dbReference type="PRINTS" id="PR00109">
    <property type="entry name" value="TYRKINASE"/>
</dbReference>
<dbReference type="InterPro" id="IPR050198">
    <property type="entry name" value="Non-receptor_tyrosine_kinases"/>
</dbReference>
<evidence type="ECO:0000256" key="3">
    <source>
        <dbReference type="ARBA" id="ARBA00022741"/>
    </source>
</evidence>
<evidence type="ECO:0000256" key="7">
    <source>
        <dbReference type="PROSITE-ProRule" id="PRU00191"/>
    </source>
</evidence>
<dbReference type="EMBL" id="CATQJA010002546">
    <property type="protein sequence ID" value="CAJ0571199.1"/>
    <property type="molecule type" value="Genomic_DNA"/>
</dbReference>
<evidence type="ECO:0000259" key="12">
    <source>
        <dbReference type="PROSITE" id="PS50001"/>
    </source>
</evidence>
<dbReference type="CDD" id="cd00192">
    <property type="entry name" value="PTKc"/>
    <property type="match status" value="1"/>
</dbReference>
<feature type="non-terminal residue" evidence="15">
    <location>
        <position position="519"/>
    </location>
</feature>
<comment type="catalytic activity">
    <reaction evidence="10">
        <text>L-tyrosyl-[protein] + ATP = O-phospho-L-tyrosyl-[protein] + ADP + H(+)</text>
        <dbReference type="Rhea" id="RHEA:10596"/>
        <dbReference type="Rhea" id="RHEA-COMP:10136"/>
        <dbReference type="Rhea" id="RHEA-COMP:20101"/>
        <dbReference type="ChEBI" id="CHEBI:15378"/>
        <dbReference type="ChEBI" id="CHEBI:30616"/>
        <dbReference type="ChEBI" id="CHEBI:46858"/>
        <dbReference type="ChEBI" id="CHEBI:61978"/>
        <dbReference type="ChEBI" id="CHEBI:456216"/>
        <dbReference type="EC" id="2.7.10.2"/>
    </reaction>
</comment>
<dbReference type="Pfam" id="PF00018">
    <property type="entry name" value="SH3_1"/>
    <property type="match status" value="1"/>
</dbReference>
<dbReference type="InterPro" id="IPR001452">
    <property type="entry name" value="SH3_domain"/>
</dbReference>
<dbReference type="SUPFAM" id="SSF56112">
    <property type="entry name" value="Protein kinase-like (PK-like)"/>
    <property type="match status" value="1"/>
</dbReference>
<keyword evidence="6 10" id="KW-0829">Tyrosine-protein kinase</keyword>
<keyword evidence="16" id="KW-1185">Reference proteome</keyword>
<evidence type="ECO:0000256" key="5">
    <source>
        <dbReference type="ARBA" id="ARBA00022840"/>
    </source>
</evidence>
<evidence type="ECO:0000313" key="16">
    <source>
        <dbReference type="Proteomes" id="UP001177023"/>
    </source>
</evidence>
<comment type="similarity">
    <text evidence="10">Belongs to the protein kinase superfamily. Tyr protein kinase family.</text>
</comment>
<dbReference type="InterPro" id="IPR011009">
    <property type="entry name" value="Kinase-like_dom_sf"/>
</dbReference>
<dbReference type="InterPro" id="IPR036860">
    <property type="entry name" value="SH2_dom_sf"/>
</dbReference>
<dbReference type="PROSITE" id="PS50011">
    <property type="entry name" value="PROTEIN_KINASE_DOM"/>
    <property type="match status" value="1"/>
</dbReference>
<dbReference type="InterPro" id="IPR020635">
    <property type="entry name" value="Tyr_kinase_cat_dom"/>
</dbReference>
<dbReference type="Pfam" id="PF00017">
    <property type="entry name" value="SH2"/>
    <property type="match status" value="1"/>
</dbReference>
<dbReference type="InterPro" id="IPR000719">
    <property type="entry name" value="Prot_kinase_dom"/>
</dbReference>
<keyword evidence="1 8" id="KW-0728">SH3 domain</keyword>
<feature type="region of interest" description="Disordered" evidence="11">
    <location>
        <begin position="21"/>
        <end position="50"/>
    </location>
</feature>
<feature type="domain" description="Protein kinase" evidence="14">
    <location>
        <begin position="235"/>
        <end position="497"/>
    </location>
</feature>
<dbReference type="Gene3D" id="3.30.505.10">
    <property type="entry name" value="SH2 domain"/>
    <property type="match status" value="1"/>
</dbReference>
<keyword evidence="2 10" id="KW-0808">Transferase</keyword>
<dbReference type="PRINTS" id="PR00401">
    <property type="entry name" value="SH2DOMAIN"/>
</dbReference>
<dbReference type="GO" id="GO:0004715">
    <property type="term" value="F:non-membrane spanning protein tyrosine kinase activity"/>
    <property type="evidence" value="ECO:0007669"/>
    <property type="project" value="UniProtKB-EC"/>
</dbReference>
<dbReference type="SMART" id="SM00326">
    <property type="entry name" value="SH3"/>
    <property type="match status" value="1"/>
</dbReference>
<dbReference type="SMART" id="SM00252">
    <property type="entry name" value="SH2"/>
    <property type="match status" value="1"/>
</dbReference>
<keyword evidence="4 10" id="KW-0418">Kinase</keyword>
<dbReference type="AlphaFoldDB" id="A0AA36CLU3"/>
<evidence type="ECO:0000256" key="2">
    <source>
        <dbReference type="ARBA" id="ARBA00022679"/>
    </source>
</evidence>
<dbReference type="GO" id="GO:0005524">
    <property type="term" value="F:ATP binding"/>
    <property type="evidence" value="ECO:0007669"/>
    <property type="project" value="UniProtKB-UniRule"/>
</dbReference>
<gene>
    <name evidence="15" type="ORF">MSPICULIGERA_LOCUS9620</name>
</gene>
<evidence type="ECO:0000259" key="13">
    <source>
        <dbReference type="PROSITE" id="PS50002"/>
    </source>
</evidence>
<evidence type="ECO:0000313" key="15">
    <source>
        <dbReference type="EMBL" id="CAJ0571199.1"/>
    </source>
</evidence>
<dbReference type="Proteomes" id="UP001177023">
    <property type="component" value="Unassembled WGS sequence"/>
</dbReference>
<dbReference type="Gene3D" id="1.10.510.10">
    <property type="entry name" value="Transferase(Phosphotransferase) domain 1"/>
    <property type="match status" value="1"/>
</dbReference>
<feature type="domain" description="SH2" evidence="12">
    <location>
        <begin position="120"/>
        <end position="215"/>
    </location>
</feature>
<name>A0AA36CLU3_9BILA</name>
<evidence type="ECO:0000259" key="14">
    <source>
        <dbReference type="PROSITE" id="PS50011"/>
    </source>
</evidence>
<evidence type="ECO:0000256" key="6">
    <source>
        <dbReference type="ARBA" id="ARBA00023137"/>
    </source>
</evidence>
<evidence type="ECO:0000256" key="9">
    <source>
        <dbReference type="PROSITE-ProRule" id="PRU10141"/>
    </source>
</evidence>
<dbReference type="EC" id="2.7.10.2" evidence="10"/>
<evidence type="ECO:0000256" key="11">
    <source>
        <dbReference type="SAM" id="MobiDB-lite"/>
    </source>
</evidence>
<comment type="caution">
    <text evidence="15">The sequence shown here is derived from an EMBL/GenBank/DDBJ whole genome shotgun (WGS) entry which is preliminary data.</text>
</comment>
<feature type="domain" description="SH3" evidence="13">
    <location>
        <begin position="51"/>
        <end position="114"/>
    </location>
</feature>
<keyword evidence="7" id="KW-0727">SH2 domain</keyword>